<proteinExistence type="predicted"/>
<accession>A0A4Y2TGS5</accession>
<protein>
    <submittedName>
        <fullName evidence="1">Uncharacterized protein</fullName>
    </submittedName>
</protein>
<dbReference type="EMBL" id="BGPR01028592">
    <property type="protein sequence ID" value="GBN99832.1"/>
    <property type="molecule type" value="Genomic_DNA"/>
</dbReference>
<dbReference type="Proteomes" id="UP000499080">
    <property type="component" value="Unassembled WGS sequence"/>
</dbReference>
<comment type="caution">
    <text evidence="1">The sequence shown here is derived from an EMBL/GenBank/DDBJ whole genome shotgun (WGS) entry which is preliminary data.</text>
</comment>
<sequence length="108" mass="12345">MFNRCKGGHGWSRTRHGWSHTVKEYERIVGLSQTVFPNHNCDWMLRPETDILLDKCPAAFHRSGGISSKKYLISKDTDPIKGKLYLFSLYISSLNIYPRSSGCAYLCS</sequence>
<evidence type="ECO:0000313" key="1">
    <source>
        <dbReference type="EMBL" id="GBN99832.1"/>
    </source>
</evidence>
<evidence type="ECO:0000313" key="2">
    <source>
        <dbReference type="Proteomes" id="UP000499080"/>
    </source>
</evidence>
<organism evidence="1 2">
    <name type="scientific">Araneus ventricosus</name>
    <name type="common">Orbweaver spider</name>
    <name type="synonym">Epeira ventricosa</name>
    <dbReference type="NCBI Taxonomy" id="182803"/>
    <lineage>
        <taxon>Eukaryota</taxon>
        <taxon>Metazoa</taxon>
        <taxon>Ecdysozoa</taxon>
        <taxon>Arthropoda</taxon>
        <taxon>Chelicerata</taxon>
        <taxon>Arachnida</taxon>
        <taxon>Araneae</taxon>
        <taxon>Araneomorphae</taxon>
        <taxon>Entelegynae</taxon>
        <taxon>Araneoidea</taxon>
        <taxon>Araneidae</taxon>
        <taxon>Araneus</taxon>
    </lineage>
</organism>
<dbReference type="AlphaFoldDB" id="A0A4Y2TGS5"/>
<name>A0A4Y2TGS5_ARAVE</name>
<gene>
    <name evidence="1" type="ORF">AVEN_258566_1</name>
</gene>
<reference evidence="1 2" key="1">
    <citation type="journal article" date="2019" name="Sci. Rep.">
        <title>Orb-weaving spider Araneus ventricosus genome elucidates the spidroin gene catalogue.</title>
        <authorList>
            <person name="Kono N."/>
            <person name="Nakamura H."/>
            <person name="Ohtoshi R."/>
            <person name="Moran D.A.P."/>
            <person name="Shinohara A."/>
            <person name="Yoshida Y."/>
            <person name="Fujiwara M."/>
            <person name="Mori M."/>
            <person name="Tomita M."/>
            <person name="Arakawa K."/>
        </authorList>
    </citation>
    <scope>NUCLEOTIDE SEQUENCE [LARGE SCALE GENOMIC DNA]</scope>
</reference>
<keyword evidence="2" id="KW-1185">Reference proteome</keyword>